<name>A0AA36CZ12_9BILA</name>
<proteinExistence type="predicted"/>
<dbReference type="AlphaFoldDB" id="A0AA36CZ12"/>
<comment type="caution">
    <text evidence="2">The sequence shown here is derived from an EMBL/GenBank/DDBJ whole genome shotgun (WGS) entry which is preliminary data.</text>
</comment>
<feature type="region of interest" description="Disordered" evidence="1">
    <location>
        <begin position="273"/>
        <end position="295"/>
    </location>
</feature>
<reference evidence="2" key="1">
    <citation type="submission" date="2023-06" db="EMBL/GenBank/DDBJ databases">
        <authorList>
            <person name="Delattre M."/>
        </authorList>
    </citation>
    <scope>NUCLEOTIDE SEQUENCE</scope>
    <source>
        <strain evidence="2">AF72</strain>
    </source>
</reference>
<keyword evidence="3" id="KW-1185">Reference proteome</keyword>
<feature type="compositionally biased region" description="Low complexity" evidence="1">
    <location>
        <begin position="88"/>
        <end position="97"/>
    </location>
</feature>
<gene>
    <name evidence="2" type="ORF">MSPICULIGERA_LOCUS16266</name>
</gene>
<dbReference type="EMBL" id="CATQJA010002652">
    <property type="protein sequence ID" value="CAJ0578002.1"/>
    <property type="molecule type" value="Genomic_DNA"/>
</dbReference>
<protein>
    <submittedName>
        <fullName evidence="2">Uncharacterized protein</fullName>
    </submittedName>
</protein>
<feature type="non-terminal residue" evidence="2">
    <location>
        <position position="1"/>
    </location>
</feature>
<evidence type="ECO:0000313" key="2">
    <source>
        <dbReference type="EMBL" id="CAJ0578002.1"/>
    </source>
</evidence>
<dbReference type="Proteomes" id="UP001177023">
    <property type="component" value="Unassembled WGS sequence"/>
</dbReference>
<feature type="compositionally biased region" description="Basic and acidic residues" evidence="1">
    <location>
        <begin position="34"/>
        <end position="44"/>
    </location>
</feature>
<accession>A0AA36CZ12</accession>
<evidence type="ECO:0000256" key="1">
    <source>
        <dbReference type="SAM" id="MobiDB-lite"/>
    </source>
</evidence>
<feature type="compositionally biased region" description="Basic residues" evidence="1">
    <location>
        <begin position="1"/>
        <end position="10"/>
    </location>
</feature>
<evidence type="ECO:0000313" key="3">
    <source>
        <dbReference type="Proteomes" id="UP001177023"/>
    </source>
</evidence>
<organism evidence="2 3">
    <name type="scientific">Mesorhabditis spiculigera</name>
    <dbReference type="NCBI Taxonomy" id="96644"/>
    <lineage>
        <taxon>Eukaryota</taxon>
        <taxon>Metazoa</taxon>
        <taxon>Ecdysozoa</taxon>
        <taxon>Nematoda</taxon>
        <taxon>Chromadorea</taxon>
        <taxon>Rhabditida</taxon>
        <taxon>Rhabditina</taxon>
        <taxon>Rhabditomorpha</taxon>
        <taxon>Rhabditoidea</taxon>
        <taxon>Rhabditidae</taxon>
        <taxon>Mesorhabditinae</taxon>
        <taxon>Mesorhabditis</taxon>
    </lineage>
</organism>
<feature type="compositionally biased region" description="Basic and acidic residues" evidence="1">
    <location>
        <begin position="74"/>
        <end position="87"/>
    </location>
</feature>
<sequence length="295" mass="32646">MSGRQLRPRKTAGSASRSPGRKPKYAAATNSESDSGKDDGAVREKRARSRSPSAGPSKQQKRPKYTAPLTSDGENGKDEAAVREKPSPSRSPSNGPPTDRTGVYFLGSMIDYKIEHDHYGVIRSVRPPNGFQGGPKVGDILLETSYAQNHTNRFAPPFVWCWEGTKKGHDEMLRLLKATADTLMAVTDARCVACHDEKLVVNEGALRLCVNCDRSVNTWTGERNRCTAAPWHAQNRDNPSNALLGRCAECRTRRAAFYGFIPDNHHVRDLLGLQPPLPDNTHTARAIRDRPHKKQ</sequence>
<feature type="region of interest" description="Disordered" evidence="1">
    <location>
        <begin position="1"/>
        <end position="102"/>
    </location>
</feature>